<evidence type="ECO:0000256" key="1">
    <source>
        <dbReference type="ARBA" id="ARBA00001966"/>
    </source>
</evidence>
<dbReference type="GO" id="GO:0003824">
    <property type="term" value="F:catalytic activity"/>
    <property type="evidence" value="ECO:0007669"/>
    <property type="project" value="InterPro"/>
</dbReference>
<gene>
    <name evidence="7" type="ORF">MAIT1_04082</name>
</gene>
<dbReference type="PROSITE" id="PS51918">
    <property type="entry name" value="RADICAL_SAM"/>
    <property type="match status" value="1"/>
</dbReference>
<evidence type="ECO:0000256" key="2">
    <source>
        <dbReference type="ARBA" id="ARBA00022691"/>
    </source>
</evidence>
<proteinExistence type="predicted"/>
<reference evidence="7 8" key="1">
    <citation type="journal article" date="2016" name="BMC Genomics">
        <title>Combined genomic and structural analyses of a cultured magnetotactic bacterium reveals its niche adaptation to a dynamic environment.</title>
        <authorList>
            <person name="Araujo A.C."/>
            <person name="Morillo V."/>
            <person name="Cypriano J."/>
            <person name="Teixeira L.C."/>
            <person name="Leao P."/>
            <person name="Lyra S."/>
            <person name="Almeida L.G."/>
            <person name="Bazylinski D.A."/>
            <person name="Vasconcellos A.T."/>
            <person name="Abreu F."/>
            <person name="Lins U."/>
        </authorList>
    </citation>
    <scope>NUCLEOTIDE SEQUENCE [LARGE SCALE GENOMIC DNA]</scope>
    <source>
        <strain evidence="7 8">IT-1</strain>
    </source>
</reference>
<comment type="cofactor">
    <cofactor evidence="1">
        <name>[4Fe-4S] cluster</name>
        <dbReference type="ChEBI" id="CHEBI:49883"/>
    </cofactor>
</comment>
<dbReference type="InterPro" id="IPR058240">
    <property type="entry name" value="rSAM_sf"/>
</dbReference>
<keyword evidence="2" id="KW-0949">S-adenosyl-L-methionine</keyword>
<evidence type="ECO:0000256" key="4">
    <source>
        <dbReference type="ARBA" id="ARBA00023004"/>
    </source>
</evidence>
<dbReference type="SFLD" id="SFLDG01067">
    <property type="entry name" value="SPASM/twitch_domain_containing"/>
    <property type="match status" value="1"/>
</dbReference>
<sequence>MSDKFGIDSHKLMHHPERVAQLMAAGDDWELAKSVYPIYMEVSPVGACNHRCGFCAVDYIGYPSHNRLDAEVMSKRLAEMGRLGVKSIMYAGEGEPLLHKQMARIIGNTHAAGIDSALTTNATVLPPGFVDEALPLICWIKASINAGSADNYAKIHQTKAEDFDIALANLQRLTEARKRGNLGVTLGAQCLLLPDNAHEVAQLAKICRDQVGLDYLVVKPYSQHLFSETRQYEDLTYEDYLSLDAELAALNSDSFQVVFRRQTMEKYQSAERYDMCRATPFLWAYIMSNGTVSGCSAFLLDKRFEYGNINEMDFQQIWEGEGRRAGFEFVRHGLDISACRSNCRMDAVNRYLTQLEAAPAHRSAVGRKPPHVNFI</sequence>
<keyword evidence="3" id="KW-0479">Metal-binding</keyword>
<keyword evidence="4" id="KW-0408">Iron</keyword>
<dbReference type="RefSeq" id="WP_085442323.1">
    <property type="nucleotide sequence ID" value="NZ_LVJN01000019.1"/>
</dbReference>
<dbReference type="InterPro" id="IPR007197">
    <property type="entry name" value="rSAM"/>
</dbReference>
<dbReference type="InterPro" id="IPR050377">
    <property type="entry name" value="Radical_SAM_PqqE_MftC-like"/>
</dbReference>
<dbReference type="PANTHER" id="PTHR11228:SF7">
    <property type="entry name" value="PQQA PEPTIDE CYCLASE"/>
    <property type="match status" value="1"/>
</dbReference>
<organism evidence="7 8">
    <name type="scientific">Magnetofaba australis IT-1</name>
    <dbReference type="NCBI Taxonomy" id="1434232"/>
    <lineage>
        <taxon>Bacteria</taxon>
        <taxon>Pseudomonadati</taxon>
        <taxon>Pseudomonadota</taxon>
        <taxon>Magnetococcia</taxon>
        <taxon>Magnetococcales</taxon>
        <taxon>Magnetococcaceae</taxon>
        <taxon>Magnetofaba</taxon>
    </lineage>
</organism>
<dbReference type="STRING" id="1434232.MAIT1_04082"/>
<dbReference type="SUPFAM" id="SSF102114">
    <property type="entry name" value="Radical SAM enzymes"/>
    <property type="match status" value="1"/>
</dbReference>
<keyword evidence="8" id="KW-1185">Reference proteome</keyword>
<evidence type="ECO:0000256" key="5">
    <source>
        <dbReference type="ARBA" id="ARBA00023014"/>
    </source>
</evidence>
<evidence type="ECO:0000313" key="8">
    <source>
        <dbReference type="Proteomes" id="UP000194003"/>
    </source>
</evidence>
<comment type="caution">
    <text evidence="7">The sequence shown here is derived from an EMBL/GenBank/DDBJ whole genome shotgun (WGS) entry which is preliminary data.</text>
</comment>
<dbReference type="GO" id="GO:0051536">
    <property type="term" value="F:iron-sulfur cluster binding"/>
    <property type="evidence" value="ECO:0007669"/>
    <property type="project" value="UniProtKB-KW"/>
</dbReference>
<dbReference type="OrthoDB" id="9810775at2"/>
<dbReference type="Pfam" id="PF13186">
    <property type="entry name" value="SPASM"/>
    <property type="match status" value="1"/>
</dbReference>
<feature type="domain" description="Radical SAM core" evidence="6">
    <location>
        <begin position="32"/>
        <end position="260"/>
    </location>
</feature>
<dbReference type="CDD" id="cd21109">
    <property type="entry name" value="SPASM"/>
    <property type="match status" value="1"/>
</dbReference>
<dbReference type="GO" id="GO:0046872">
    <property type="term" value="F:metal ion binding"/>
    <property type="evidence" value="ECO:0007669"/>
    <property type="project" value="UniProtKB-KW"/>
</dbReference>
<dbReference type="SFLD" id="SFLDS00029">
    <property type="entry name" value="Radical_SAM"/>
    <property type="match status" value="1"/>
</dbReference>
<evidence type="ECO:0000313" key="7">
    <source>
        <dbReference type="EMBL" id="OSM04220.1"/>
    </source>
</evidence>
<evidence type="ECO:0000256" key="3">
    <source>
        <dbReference type="ARBA" id="ARBA00022723"/>
    </source>
</evidence>
<dbReference type="EMBL" id="LVJN01000019">
    <property type="protein sequence ID" value="OSM04220.1"/>
    <property type="molecule type" value="Genomic_DNA"/>
</dbReference>
<dbReference type="InterPro" id="IPR023885">
    <property type="entry name" value="4Fe4S-binding_SPASM_dom"/>
</dbReference>
<dbReference type="PANTHER" id="PTHR11228">
    <property type="entry name" value="RADICAL SAM DOMAIN PROTEIN"/>
    <property type="match status" value="1"/>
</dbReference>
<dbReference type="CDD" id="cd01335">
    <property type="entry name" value="Radical_SAM"/>
    <property type="match status" value="1"/>
</dbReference>
<dbReference type="Pfam" id="PF04055">
    <property type="entry name" value="Radical_SAM"/>
    <property type="match status" value="1"/>
</dbReference>
<dbReference type="InterPro" id="IPR013785">
    <property type="entry name" value="Aldolase_TIM"/>
</dbReference>
<dbReference type="Proteomes" id="UP000194003">
    <property type="component" value="Unassembled WGS sequence"/>
</dbReference>
<dbReference type="Gene3D" id="3.20.20.70">
    <property type="entry name" value="Aldolase class I"/>
    <property type="match status" value="1"/>
</dbReference>
<evidence type="ECO:0000259" key="6">
    <source>
        <dbReference type="PROSITE" id="PS51918"/>
    </source>
</evidence>
<name>A0A1Y2K4E3_9PROT</name>
<protein>
    <submittedName>
        <fullName evidence="7">Putative radical SAM protein</fullName>
    </submittedName>
</protein>
<keyword evidence="5" id="KW-0411">Iron-sulfur</keyword>
<dbReference type="AlphaFoldDB" id="A0A1Y2K4E3"/>
<accession>A0A1Y2K4E3</accession>